<feature type="binding site" evidence="8">
    <location>
        <position position="11"/>
    </location>
    <ligand>
        <name>ATP</name>
        <dbReference type="ChEBI" id="CHEBI:30616"/>
    </ligand>
</feature>
<feature type="binding site" evidence="8">
    <location>
        <position position="150"/>
    </location>
    <ligand>
        <name>substrate</name>
    </ligand>
</feature>
<dbReference type="PANTHER" id="PTHR43654">
    <property type="entry name" value="GLUTAMATE 5-KINASE"/>
    <property type="match status" value="1"/>
</dbReference>
<dbReference type="OrthoDB" id="9804434at2"/>
<dbReference type="PRINTS" id="PR00474">
    <property type="entry name" value="GLU5KINASE"/>
</dbReference>
<sequence length="268" mass="29430">MITKKYRIVIKIGSSSLTDQYGFLSQKKLEHHVKEIIKLLKAGHEVVLVSSGAVAAGFHLLGFEERPETIEGKQAAAAIGQGLLIQAYSEAFQKYHYTVAQILLTRNDFSNQKQYHYAYRTLSMLIKHGIIAIINENDTVAIDELTFGDNDQLSALVAGLIHADILLLLTDIDGLYYSDPRTNPNAKKITYLEEITSQIEDIASENGSKFGTGGMKSKISAAKLALSFGVGVYIGKAITKYSFLDIIQGQGEGTYIGRSLLHQEISEA</sequence>
<dbReference type="InterPro" id="IPR041739">
    <property type="entry name" value="G5K_ProB"/>
</dbReference>
<dbReference type="EMBL" id="SMAB01000002">
    <property type="protein sequence ID" value="TCS84216.1"/>
    <property type="molecule type" value="Genomic_DNA"/>
</dbReference>
<keyword evidence="1 8" id="KW-0963">Cytoplasm</keyword>
<dbReference type="CDD" id="cd04242">
    <property type="entry name" value="AAK_G5K_ProB"/>
    <property type="match status" value="1"/>
</dbReference>
<organism evidence="10 11">
    <name type="scientific">Tepidibacillus fermentans</name>
    <dbReference type="NCBI Taxonomy" id="1281767"/>
    <lineage>
        <taxon>Bacteria</taxon>
        <taxon>Bacillati</taxon>
        <taxon>Bacillota</taxon>
        <taxon>Bacilli</taxon>
        <taxon>Bacillales</taxon>
        <taxon>Bacillaceae</taxon>
        <taxon>Tepidibacillus</taxon>
    </lineage>
</organism>
<feature type="domain" description="Aspartate/glutamate/uridylate kinase" evidence="9">
    <location>
        <begin position="7"/>
        <end position="234"/>
    </location>
</feature>
<dbReference type="EC" id="2.7.2.11" evidence="8"/>
<evidence type="ECO:0000256" key="4">
    <source>
        <dbReference type="ARBA" id="ARBA00022679"/>
    </source>
</evidence>
<keyword evidence="11" id="KW-1185">Reference proteome</keyword>
<proteinExistence type="inferred from homology"/>
<accession>A0A4R3KLI1</accession>
<evidence type="ECO:0000256" key="5">
    <source>
        <dbReference type="ARBA" id="ARBA00022741"/>
    </source>
</evidence>
<dbReference type="NCBIfam" id="TIGR01027">
    <property type="entry name" value="proB"/>
    <property type="match status" value="1"/>
</dbReference>
<dbReference type="UniPathway" id="UPA00098">
    <property type="reaction ID" value="UER00359"/>
</dbReference>
<comment type="function">
    <text evidence="8">Catalyzes the transfer of a phosphate group to glutamate to form L-glutamate 5-phosphate.</text>
</comment>
<keyword evidence="7 8" id="KW-0067">ATP-binding</keyword>
<evidence type="ECO:0000256" key="8">
    <source>
        <dbReference type="HAMAP-Rule" id="MF_00456"/>
    </source>
</evidence>
<evidence type="ECO:0000256" key="1">
    <source>
        <dbReference type="ARBA" id="ARBA00022490"/>
    </source>
</evidence>
<comment type="caution">
    <text evidence="10">The sequence shown here is derived from an EMBL/GenBank/DDBJ whole genome shotgun (WGS) entry which is preliminary data.</text>
</comment>
<evidence type="ECO:0000259" key="9">
    <source>
        <dbReference type="Pfam" id="PF00696"/>
    </source>
</evidence>
<keyword evidence="6 8" id="KW-0418">Kinase</keyword>
<protein>
    <recommendedName>
        <fullName evidence="8">Glutamate 5-kinase</fullName>
        <ecNumber evidence="8">2.7.2.11</ecNumber>
    </recommendedName>
    <alternativeName>
        <fullName evidence="8">Gamma-glutamyl kinase</fullName>
        <shortName evidence="8">GK</shortName>
    </alternativeName>
</protein>
<comment type="subcellular location">
    <subcellularLocation>
        <location evidence="8">Cytoplasm</location>
    </subcellularLocation>
</comment>
<dbReference type="GO" id="GO:0005829">
    <property type="term" value="C:cytosol"/>
    <property type="evidence" value="ECO:0007669"/>
    <property type="project" value="TreeGrafter"/>
</dbReference>
<comment type="pathway">
    <text evidence="8">Amino-acid biosynthesis; L-proline biosynthesis; L-glutamate 5-semialdehyde from L-glutamate: step 1/2.</text>
</comment>
<dbReference type="HAMAP" id="MF_00456">
    <property type="entry name" value="ProB"/>
    <property type="match status" value="1"/>
</dbReference>
<dbReference type="InterPro" id="IPR036393">
    <property type="entry name" value="AceGlu_kinase-like_sf"/>
</dbReference>
<feature type="binding site" evidence="8">
    <location>
        <begin position="170"/>
        <end position="171"/>
    </location>
    <ligand>
        <name>ATP</name>
        <dbReference type="ChEBI" id="CHEBI:30616"/>
    </ligand>
</feature>
<comment type="catalytic activity">
    <reaction evidence="8">
        <text>L-glutamate + ATP = L-glutamyl 5-phosphate + ADP</text>
        <dbReference type="Rhea" id="RHEA:14877"/>
        <dbReference type="ChEBI" id="CHEBI:29985"/>
        <dbReference type="ChEBI" id="CHEBI:30616"/>
        <dbReference type="ChEBI" id="CHEBI:58274"/>
        <dbReference type="ChEBI" id="CHEBI:456216"/>
        <dbReference type="EC" id="2.7.2.11"/>
    </reaction>
</comment>
<dbReference type="FunFam" id="3.40.1160.10:FF:000018">
    <property type="entry name" value="Glutamate 5-kinase"/>
    <property type="match status" value="1"/>
</dbReference>
<dbReference type="PANTHER" id="PTHR43654:SF1">
    <property type="entry name" value="ISOPENTENYL PHOSPHATE KINASE"/>
    <property type="match status" value="1"/>
</dbReference>
<feature type="binding site" evidence="8">
    <location>
        <position position="138"/>
    </location>
    <ligand>
        <name>substrate</name>
    </ligand>
</feature>
<name>A0A4R3KLI1_9BACI</name>
<evidence type="ECO:0000313" key="10">
    <source>
        <dbReference type="EMBL" id="TCS84216.1"/>
    </source>
</evidence>
<keyword evidence="3 8" id="KW-0641">Proline biosynthesis</keyword>
<dbReference type="InterPro" id="IPR011529">
    <property type="entry name" value="Glu_5kinase"/>
</dbReference>
<dbReference type="Gene3D" id="3.40.1160.10">
    <property type="entry name" value="Acetylglutamate kinase-like"/>
    <property type="match status" value="1"/>
</dbReference>
<evidence type="ECO:0000256" key="7">
    <source>
        <dbReference type="ARBA" id="ARBA00022840"/>
    </source>
</evidence>
<dbReference type="PROSITE" id="PS00902">
    <property type="entry name" value="GLUTAMATE_5_KINASE"/>
    <property type="match status" value="1"/>
</dbReference>
<dbReference type="Proteomes" id="UP000295788">
    <property type="component" value="Unassembled WGS sequence"/>
</dbReference>
<keyword evidence="4 8" id="KW-0808">Transferase</keyword>
<comment type="similarity">
    <text evidence="8">Belongs to the glutamate 5-kinase family.</text>
</comment>
<dbReference type="GO" id="GO:0055129">
    <property type="term" value="P:L-proline biosynthetic process"/>
    <property type="evidence" value="ECO:0007669"/>
    <property type="project" value="UniProtKB-UniRule"/>
</dbReference>
<dbReference type="InterPro" id="IPR001057">
    <property type="entry name" value="Glu/AcGlu_kinase"/>
</dbReference>
<dbReference type="RefSeq" id="WP_132767069.1">
    <property type="nucleotide sequence ID" value="NZ_SMAB01000002.1"/>
</dbReference>
<dbReference type="InterPro" id="IPR005715">
    <property type="entry name" value="Glu_5kinase/COase_Synthase"/>
</dbReference>
<dbReference type="SUPFAM" id="SSF53633">
    <property type="entry name" value="Carbamate kinase-like"/>
    <property type="match status" value="1"/>
</dbReference>
<evidence type="ECO:0000256" key="2">
    <source>
        <dbReference type="ARBA" id="ARBA00022605"/>
    </source>
</evidence>
<dbReference type="GO" id="GO:0004349">
    <property type="term" value="F:glutamate 5-kinase activity"/>
    <property type="evidence" value="ECO:0007669"/>
    <property type="project" value="UniProtKB-UniRule"/>
</dbReference>
<dbReference type="PIRSF" id="PIRSF000729">
    <property type="entry name" value="GK"/>
    <property type="match status" value="1"/>
</dbReference>
<evidence type="ECO:0000256" key="3">
    <source>
        <dbReference type="ARBA" id="ARBA00022650"/>
    </source>
</evidence>
<dbReference type="GO" id="GO:0005524">
    <property type="term" value="F:ATP binding"/>
    <property type="evidence" value="ECO:0007669"/>
    <property type="project" value="UniProtKB-KW"/>
</dbReference>
<keyword evidence="2 8" id="KW-0028">Amino-acid biosynthesis</keyword>
<gene>
    <name evidence="8" type="primary">proB</name>
    <name evidence="10" type="ORF">EDD72_102260</name>
</gene>
<feature type="binding site" evidence="8">
    <location>
        <position position="51"/>
    </location>
    <ligand>
        <name>substrate</name>
    </ligand>
</feature>
<dbReference type="AlphaFoldDB" id="A0A4R3KLI1"/>
<evidence type="ECO:0000256" key="6">
    <source>
        <dbReference type="ARBA" id="ARBA00022777"/>
    </source>
</evidence>
<feature type="binding site" evidence="8">
    <location>
        <begin position="212"/>
        <end position="218"/>
    </location>
    <ligand>
        <name>ATP</name>
        <dbReference type="ChEBI" id="CHEBI:30616"/>
    </ligand>
</feature>
<keyword evidence="5 8" id="KW-0547">Nucleotide-binding</keyword>
<evidence type="ECO:0000313" key="11">
    <source>
        <dbReference type="Proteomes" id="UP000295788"/>
    </source>
</evidence>
<dbReference type="InterPro" id="IPR001048">
    <property type="entry name" value="Asp/Glu/Uridylate_kinase"/>
</dbReference>
<dbReference type="InterPro" id="IPR019797">
    <property type="entry name" value="Glutamate_5-kinase_CS"/>
</dbReference>
<dbReference type="Pfam" id="PF00696">
    <property type="entry name" value="AA_kinase"/>
    <property type="match status" value="1"/>
</dbReference>
<reference evidence="10 11" key="1">
    <citation type="submission" date="2019-03" db="EMBL/GenBank/DDBJ databases">
        <title>Genomic Encyclopedia of Type Strains, Phase IV (KMG-IV): sequencing the most valuable type-strain genomes for metagenomic binning, comparative biology and taxonomic classification.</title>
        <authorList>
            <person name="Goeker M."/>
        </authorList>
    </citation>
    <scope>NUCLEOTIDE SEQUENCE [LARGE SCALE GENOMIC DNA]</scope>
    <source>
        <strain evidence="10 11">DSM 23802</strain>
    </source>
</reference>